<dbReference type="NCBIfam" id="TIGR00128">
    <property type="entry name" value="fabD"/>
    <property type="match status" value="1"/>
</dbReference>
<dbReference type="GO" id="GO:0005829">
    <property type="term" value="C:cytosol"/>
    <property type="evidence" value="ECO:0007669"/>
    <property type="project" value="TreeGrafter"/>
</dbReference>
<comment type="caution">
    <text evidence="9">The sequence shown here is derived from an EMBL/GenBank/DDBJ whole genome shotgun (WGS) entry which is preliminary data.</text>
</comment>
<evidence type="ECO:0000259" key="8">
    <source>
        <dbReference type="SMART" id="SM00827"/>
    </source>
</evidence>
<feature type="active site" evidence="7">
    <location>
        <position position="91"/>
    </location>
</feature>
<keyword evidence="10" id="KW-1185">Reference proteome</keyword>
<proteinExistence type="inferred from homology"/>
<dbReference type="PANTHER" id="PTHR42681">
    <property type="entry name" value="MALONYL-COA-ACYL CARRIER PROTEIN TRANSACYLASE, MITOCHONDRIAL"/>
    <property type="match status" value="1"/>
</dbReference>
<evidence type="ECO:0000313" key="10">
    <source>
        <dbReference type="Proteomes" id="UP000445000"/>
    </source>
</evidence>
<dbReference type="InterPro" id="IPR050858">
    <property type="entry name" value="Mal-CoA-ACP_Trans/PKS_FabD"/>
</dbReference>
<dbReference type="AlphaFoldDB" id="A0A829YLT8"/>
<evidence type="ECO:0000256" key="5">
    <source>
        <dbReference type="ARBA" id="ARBA00048462"/>
    </source>
</evidence>
<dbReference type="SUPFAM" id="SSF52151">
    <property type="entry name" value="FabD/lysophospholipase-like"/>
    <property type="match status" value="1"/>
</dbReference>
<dbReference type="RefSeq" id="WP_161815081.1">
    <property type="nucleotide sequence ID" value="NZ_BLJN01000006.1"/>
</dbReference>
<keyword evidence="3 6" id="KW-0808">Transferase</keyword>
<dbReference type="Pfam" id="PF00698">
    <property type="entry name" value="Acyl_transf_1"/>
    <property type="match status" value="1"/>
</dbReference>
<protein>
    <recommendedName>
        <fullName evidence="2 6">Malonyl CoA-acyl carrier protein transacylase</fullName>
        <ecNumber evidence="1 6">2.3.1.39</ecNumber>
    </recommendedName>
</protein>
<organism evidence="9 10">
    <name type="scientific">Steroidobacter agaridevorans</name>
    <dbReference type="NCBI Taxonomy" id="2695856"/>
    <lineage>
        <taxon>Bacteria</taxon>
        <taxon>Pseudomonadati</taxon>
        <taxon>Pseudomonadota</taxon>
        <taxon>Gammaproteobacteria</taxon>
        <taxon>Steroidobacterales</taxon>
        <taxon>Steroidobacteraceae</taxon>
        <taxon>Steroidobacter</taxon>
    </lineage>
</organism>
<dbReference type="EMBL" id="BLJN01000006">
    <property type="protein sequence ID" value="GFE83466.1"/>
    <property type="molecule type" value="Genomic_DNA"/>
</dbReference>
<dbReference type="Gene3D" id="3.30.70.250">
    <property type="entry name" value="Malonyl-CoA ACP transacylase, ACP-binding"/>
    <property type="match status" value="1"/>
</dbReference>
<dbReference type="InterPro" id="IPR016036">
    <property type="entry name" value="Malonyl_transacylase_ACP-bd"/>
</dbReference>
<dbReference type="SMART" id="SM00827">
    <property type="entry name" value="PKS_AT"/>
    <property type="match status" value="1"/>
</dbReference>
<dbReference type="GO" id="GO:0006633">
    <property type="term" value="P:fatty acid biosynthetic process"/>
    <property type="evidence" value="ECO:0007669"/>
    <property type="project" value="TreeGrafter"/>
</dbReference>
<evidence type="ECO:0000256" key="2">
    <source>
        <dbReference type="ARBA" id="ARBA00018953"/>
    </source>
</evidence>
<dbReference type="InterPro" id="IPR014043">
    <property type="entry name" value="Acyl_transferase_dom"/>
</dbReference>
<reference evidence="10" key="1">
    <citation type="submission" date="2020-01" db="EMBL/GenBank/DDBJ databases">
        <title>'Steroidobacter agaridevorans' sp. nov., agar-degrading bacteria isolated from rhizosphere soils.</title>
        <authorList>
            <person name="Ikenaga M."/>
            <person name="Kataoka M."/>
            <person name="Murouchi A."/>
            <person name="Katsuragi S."/>
            <person name="Sakai M."/>
        </authorList>
    </citation>
    <scope>NUCLEOTIDE SEQUENCE [LARGE SCALE GENOMIC DNA]</scope>
    <source>
        <strain evidence="10">YU21-B</strain>
    </source>
</reference>
<dbReference type="InterPro" id="IPR024925">
    <property type="entry name" value="Malonyl_CoA-ACP_transAc"/>
</dbReference>
<evidence type="ECO:0000256" key="4">
    <source>
        <dbReference type="ARBA" id="ARBA00023315"/>
    </source>
</evidence>
<dbReference type="InterPro" id="IPR001227">
    <property type="entry name" value="Ac_transferase_dom_sf"/>
</dbReference>
<dbReference type="Gene3D" id="3.40.366.10">
    <property type="entry name" value="Malonyl-Coenzyme A Acyl Carrier Protein, domain 2"/>
    <property type="match status" value="1"/>
</dbReference>
<keyword evidence="4 6" id="KW-0012">Acyltransferase</keyword>
<sequence length="319" mass="33467">MSFAFVFPGQGSQSVGMMAALASAEPLVQETFAEASAVLGYDLWQLCQQGPEDQLGATERTQPAMLTAGVATWRVWRKHGGPLPAAMAGHSLGEYSALVCSGALDFKTAVALVQFRGRAMQEAVPAGQGAMAAILGVEDAEVEAACAEATKSGAAGEIVQAANFNSPGQVVIAGSAVAVDRAIEVLKSKGAKRAMKLPVSVPSHTALMQPAADRMAEKLQSVSFAQPEVRDIYTVDVKTHQGPDSIRQALVQQLVKPVRWTETVRAMLGGGAKAIIECGPKGVLTGLNRRIEKNKDIAMLSIEDPESLQQALAACRSQS</sequence>
<dbReference type="PIRSF" id="PIRSF000446">
    <property type="entry name" value="Mct"/>
    <property type="match status" value="1"/>
</dbReference>
<gene>
    <name evidence="9" type="primary">fabD</name>
    <name evidence="9" type="ORF">GCM10011487_54660</name>
</gene>
<comment type="catalytic activity">
    <reaction evidence="5 6">
        <text>holo-[ACP] + malonyl-CoA = malonyl-[ACP] + CoA</text>
        <dbReference type="Rhea" id="RHEA:41792"/>
        <dbReference type="Rhea" id="RHEA-COMP:9623"/>
        <dbReference type="Rhea" id="RHEA-COMP:9685"/>
        <dbReference type="ChEBI" id="CHEBI:57287"/>
        <dbReference type="ChEBI" id="CHEBI:57384"/>
        <dbReference type="ChEBI" id="CHEBI:64479"/>
        <dbReference type="ChEBI" id="CHEBI:78449"/>
        <dbReference type="EC" id="2.3.1.39"/>
    </reaction>
</comment>
<dbReference type="GO" id="GO:0004314">
    <property type="term" value="F:[acyl-carrier-protein] S-malonyltransferase activity"/>
    <property type="evidence" value="ECO:0007669"/>
    <property type="project" value="UniProtKB-EC"/>
</dbReference>
<accession>A0A829YLT8</accession>
<evidence type="ECO:0000256" key="1">
    <source>
        <dbReference type="ARBA" id="ARBA00013258"/>
    </source>
</evidence>
<dbReference type="FunFam" id="3.30.70.250:FF:000001">
    <property type="entry name" value="Malonyl CoA-acyl carrier protein transacylase"/>
    <property type="match status" value="1"/>
</dbReference>
<comment type="similarity">
    <text evidence="6">Belongs to the fabD family.</text>
</comment>
<name>A0A829YLT8_9GAMM</name>
<dbReference type="SUPFAM" id="SSF55048">
    <property type="entry name" value="Probable ACP-binding domain of malonyl-CoA ACP transacylase"/>
    <property type="match status" value="1"/>
</dbReference>
<evidence type="ECO:0000256" key="7">
    <source>
        <dbReference type="PIRSR" id="PIRSR000446-1"/>
    </source>
</evidence>
<dbReference type="InterPro" id="IPR016035">
    <property type="entry name" value="Acyl_Trfase/lysoPLipase"/>
</dbReference>
<dbReference type="EC" id="2.3.1.39" evidence="1 6"/>
<dbReference type="InterPro" id="IPR004410">
    <property type="entry name" value="Malonyl_CoA-ACP_transAc_FabD"/>
</dbReference>
<evidence type="ECO:0000313" key="9">
    <source>
        <dbReference type="EMBL" id="GFE83466.1"/>
    </source>
</evidence>
<feature type="active site" evidence="7">
    <location>
        <position position="204"/>
    </location>
</feature>
<dbReference type="PANTHER" id="PTHR42681:SF1">
    <property type="entry name" value="MALONYL-COA-ACYL CARRIER PROTEIN TRANSACYLASE, MITOCHONDRIAL"/>
    <property type="match status" value="1"/>
</dbReference>
<evidence type="ECO:0000256" key="6">
    <source>
        <dbReference type="PIRNR" id="PIRNR000446"/>
    </source>
</evidence>
<feature type="domain" description="Malonyl-CoA:ACP transacylase (MAT)" evidence="8">
    <location>
        <begin position="6"/>
        <end position="319"/>
    </location>
</feature>
<dbReference type="Proteomes" id="UP000445000">
    <property type="component" value="Unassembled WGS sequence"/>
</dbReference>
<evidence type="ECO:0000256" key="3">
    <source>
        <dbReference type="ARBA" id="ARBA00022679"/>
    </source>
</evidence>